<comment type="subcellular location">
    <subcellularLocation>
        <location evidence="1 15">Cytoplasm</location>
    </subcellularLocation>
</comment>
<dbReference type="SUPFAM" id="SSF55326">
    <property type="entry name" value="PurM N-terminal domain-like"/>
    <property type="match status" value="1"/>
</dbReference>
<dbReference type="GO" id="GO:0006189">
    <property type="term" value="P:'de novo' IMP biosynthetic process"/>
    <property type="evidence" value="ECO:0007669"/>
    <property type="project" value="UniProtKB-UniRule"/>
</dbReference>
<evidence type="ECO:0000256" key="7">
    <source>
        <dbReference type="ARBA" id="ARBA00022598"/>
    </source>
</evidence>
<dbReference type="InterPro" id="IPR004733">
    <property type="entry name" value="PurM_cligase"/>
</dbReference>
<dbReference type="GO" id="GO:0005524">
    <property type="term" value="F:ATP binding"/>
    <property type="evidence" value="ECO:0007669"/>
    <property type="project" value="UniProtKB-KW"/>
</dbReference>
<dbReference type="PANTHER" id="PTHR10520:SF12">
    <property type="entry name" value="TRIFUNCTIONAL PURINE BIOSYNTHETIC PROTEIN ADENOSINE-3"/>
    <property type="match status" value="1"/>
</dbReference>
<dbReference type="Gene3D" id="3.90.650.10">
    <property type="entry name" value="PurM-like C-terminal domain"/>
    <property type="match status" value="1"/>
</dbReference>
<dbReference type="FunFam" id="3.30.1330.10:FF:000001">
    <property type="entry name" value="Phosphoribosylformylglycinamidine cyclo-ligase"/>
    <property type="match status" value="1"/>
</dbReference>
<feature type="domain" description="PurM-like N-terminal" evidence="16">
    <location>
        <begin position="54"/>
        <end position="161"/>
    </location>
</feature>
<dbReference type="EMBL" id="FNVO01000010">
    <property type="protein sequence ID" value="SEG73318.1"/>
    <property type="molecule type" value="Genomic_DNA"/>
</dbReference>
<evidence type="ECO:0000256" key="9">
    <source>
        <dbReference type="ARBA" id="ARBA00022755"/>
    </source>
</evidence>
<dbReference type="NCBIfam" id="TIGR00878">
    <property type="entry name" value="purM"/>
    <property type="match status" value="1"/>
</dbReference>
<dbReference type="GO" id="GO:0004641">
    <property type="term" value="F:phosphoribosylformylglycinamidine cyclo-ligase activity"/>
    <property type="evidence" value="ECO:0007669"/>
    <property type="project" value="UniProtKB-UniRule"/>
</dbReference>
<sequence>MTSYEAAGVDIAAGERAVELMKARVAGARRPEVVDDASGFAGLFDASALLKYRRPLLATSTDGVGTKVDLARRLGVYDTVGHDLVGMVVDDLAVCGAEPLFMTDYIACGKVVPERIADIVGGIAEACALAGCALVGGETAEHPGLLEPDEFDIAGAATGVVEADEMLGPDRVRPGDAVLAMASSGIHSNGYSLVRHVLRGSELDLASEPADLGRPLGEELLTPTRIYAQDCLALARAGGVRAFAHITGGGLAANLARSLPPGVDARLRRSSWTPPAIFAVLQEYGRIPQPEMDKTFNLGVGMAAVVAPDAADAALRLLDERGVPAWVLGEITEGTGNAHLD</sequence>
<evidence type="ECO:0000256" key="13">
    <source>
        <dbReference type="ARBA" id="ARBA00033093"/>
    </source>
</evidence>
<gene>
    <name evidence="15" type="primary">purM</name>
    <name evidence="18" type="ORF">SAMN04489712_11096</name>
</gene>
<evidence type="ECO:0000313" key="18">
    <source>
        <dbReference type="EMBL" id="SEG73318.1"/>
    </source>
</evidence>
<evidence type="ECO:0000256" key="2">
    <source>
        <dbReference type="ARBA" id="ARBA00004686"/>
    </source>
</evidence>
<keyword evidence="7 15" id="KW-0436">Ligase</keyword>
<comment type="similarity">
    <text evidence="3 15">Belongs to the AIR synthase family.</text>
</comment>
<keyword evidence="9 15" id="KW-0658">Purine biosynthesis</keyword>
<dbReference type="CDD" id="cd02196">
    <property type="entry name" value="PurM"/>
    <property type="match status" value="1"/>
</dbReference>
<keyword evidence="19" id="KW-1185">Reference proteome</keyword>
<evidence type="ECO:0000256" key="14">
    <source>
        <dbReference type="ARBA" id="ARBA00049057"/>
    </source>
</evidence>
<proteinExistence type="inferred from homology"/>
<evidence type="ECO:0000256" key="12">
    <source>
        <dbReference type="ARBA" id="ARBA00032931"/>
    </source>
</evidence>
<evidence type="ECO:0000256" key="10">
    <source>
        <dbReference type="ARBA" id="ARBA00022840"/>
    </source>
</evidence>
<reference evidence="19" key="1">
    <citation type="submission" date="2016-10" db="EMBL/GenBank/DDBJ databases">
        <authorList>
            <person name="Varghese N."/>
            <person name="Submissions S."/>
        </authorList>
    </citation>
    <scope>NUCLEOTIDE SEQUENCE [LARGE SCALE GENOMIC DNA]</scope>
    <source>
        <strain evidence="19">DSM 43163</strain>
    </source>
</reference>
<feature type="domain" description="PurM-like C-terminal" evidence="17">
    <location>
        <begin position="173"/>
        <end position="336"/>
    </location>
</feature>
<dbReference type="InterPro" id="IPR036676">
    <property type="entry name" value="PurM-like_C_sf"/>
</dbReference>
<organism evidence="18 19">
    <name type="scientific">Thermomonospora echinospora</name>
    <dbReference type="NCBI Taxonomy" id="1992"/>
    <lineage>
        <taxon>Bacteria</taxon>
        <taxon>Bacillati</taxon>
        <taxon>Actinomycetota</taxon>
        <taxon>Actinomycetes</taxon>
        <taxon>Streptosporangiales</taxon>
        <taxon>Thermomonosporaceae</taxon>
        <taxon>Thermomonospora</taxon>
    </lineage>
</organism>
<dbReference type="RefSeq" id="WP_103939817.1">
    <property type="nucleotide sequence ID" value="NZ_FNVO01000010.1"/>
</dbReference>
<evidence type="ECO:0000256" key="4">
    <source>
        <dbReference type="ARBA" id="ARBA00013047"/>
    </source>
</evidence>
<name>A0A1H6CK65_9ACTN</name>
<dbReference type="Proteomes" id="UP000236723">
    <property type="component" value="Unassembled WGS sequence"/>
</dbReference>
<dbReference type="PANTHER" id="PTHR10520">
    <property type="entry name" value="TRIFUNCTIONAL PURINE BIOSYNTHETIC PROTEIN ADENOSINE-3-RELATED"/>
    <property type="match status" value="1"/>
</dbReference>
<dbReference type="GO" id="GO:0005829">
    <property type="term" value="C:cytosol"/>
    <property type="evidence" value="ECO:0007669"/>
    <property type="project" value="TreeGrafter"/>
</dbReference>
<comment type="pathway">
    <text evidence="2 15">Purine metabolism; IMP biosynthesis via de novo pathway; 5-amino-1-(5-phospho-D-ribosyl)imidazole from N(2)-formyl-N(1)-(5-phospho-D-ribosyl)glycinamide: step 2/2.</text>
</comment>
<dbReference type="Pfam" id="PF00586">
    <property type="entry name" value="AIRS"/>
    <property type="match status" value="1"/>
</dbReference>
<evidence type="ECO:0000259" key="16">
    <source>
        <dbReference type="Pfam" id="PF00586"/>
    </source>
</evidence>
<accession>A0A1H6CK65</accession>
<dbReference type="HAMAP" id="MF_00741">
    <property type="entry name" value="AIRS"/>
    <property type="match status" value="1"/>
</dbReference>
<evidence type="ECO:0000256" key="6">
    <source>
        <dbReference type="ARBA" id="ARBA00022490"/>
    </source>
</evidence>
<evidence type="ECO:0000256" key="11">
    <source>
        <dbReference type="ARBA" id="ARBA00031908"/>
    </source>
</evidence>
<dbReference type="EC" id="6.3.3.1" evidence="4 15"/>
<dbReference type="UniPathway" id="UPA00074">
    <property type="reaction ID" value="UER00129"/>
</dbReference>
<evidence type="ECO:0000256" key="1">
    <source>
        <dbReference type="ARBA" id="ARBA00004496"/>
    </source>
</evidence>
<dbReference type="InterPro" id="IPR036921">
    <property type="entry name" value="PurM-like_N_sf"/>
</dbReference>
<dbReference type="AlphaFoldDB" id="A0A1H6CK65"/>
<dbReference type="Gene3D" id="3.30.1330.10">
    <property type="entry name" value="PurM-like, N-terminal domain"/>
    <property type="match status" value="1"/>
</dbReference>
<comment type="catalytic activity">
    <reaction evidence="14 15">
        <text>2-formamido-N(1)-(5-O-phospho-beta-D-ribosyl)acetamidine + ATP = 5-amino-1-(5-phospho-beta-D-ribosyl)imidazole + ADP + phosphate + H(+)</text>
        <dbReference type="Rhea" id="RHEA:23032"/>
        <dbReference type="ChEBI" id="CHEBI:15378"/>
        <dbReference type="ChEBI" id="CHEBI:30616"/>
        <dbReference type="ChEBI" id="CHEBI:43474"/>
        <dbReference type="ChEBI" id="CHEBI:137981"/>
        <dbReference type="ChEBI" id="CHEBI:147287"/>
        <dbReference type="ChEBI" id="CHEBI:456216"/>
        <dbReference type="EC" id="6.3.3.1"/>
    </reaction>
</comment>
<dbReference type="FunFam" id="3.90.650.10:FF:000011">
    <property type="entry name" value="Phosphoribosylformylglycinamidine cyclo-ligase"/>
    <property type="match status" value="1"/>
</dbReference>
<dbReference type="OrthoDB" id="9777881at2"/>
<dbReference type="InterPro" id="IPR016188">
    <property type="entry name" value="PurM-like_N"/>
</dbReference>
<dbReference type="GO" id="GO:0046084">
    <property type="term" value="P:adenine biosynthetic process"/>
    <property type="evidence" value="ECO:0007669"/>
    <property type="project" value="TreeGrafter"/>
</dbReference>
<dbReference type="InterPro" id="IPR010918">
    <property type="entry name" value="PurM-like_C_dom"/>
</dbReference>
<evidence type="ECO:0000313" key="19">
    <source>
        <dbReference type="Proteomes" id="UP000236723"/>
    </source>
</evidence>
<evidence type="ECO:0000259" key="17">
    <source>
        <dbReference type="Pfam" id="PF02769"/>
    </source>
</evidence>
<dbReference type="SUPFAM" id="SSF56042">
    <property type="entry name" value="PurM C-terminal domain-like"/>
    <property type="match status" value="1"/>
</dbReference>
<evidence type="ECO:0000256" key="15">
    <source>
        <dbReference type="HAMAP-Rule" id="MF_00741"/>
    </source>
</evidence>
<protein>
    <recommendedName>
        <fullName evidence="5 15">Phosphoribosylformylglycinamidine cyclo-ligase</fullName>
        <ecNumber evidence="4 15">6.3.3.1</ecNumber>
    </recommendedName>
    <alternativeName>
        <fullName evidence="12 15">AIR synthase</fullName>
    </alternativeName>
    <alternativeName>
        <fullName evidence="13 15">AIRS</fullName>
    </alternativeName>
    <alternativeName>
        <fullName evidence="11 15">Phosphoribosyl-aminoimidazole synthetase</fullName>
    </alternativeName>
</protein>
<evidence type="ECO:0000256" key="5">
    <source>
        <dbReference type="ARBA" id="ARBA00020367"/>
    </source>
</evidence>
<dbReference type="Pfam" id="PF02769">
    <property type="entry name" value="AIRS_C"/>
    <property type="match status" value="1"/>
</dbReference>
<keyword evidence="10 15" id="KW-0067">ATP-binding</keyword>
<dbReference type="GO" id="GO:0004637">
    <property type="term" value="F:phosphoribosylamine-glycine ligase activity"/>
    <property type="evidence" value="ECO:0007669"/>
    <property type="project" value="TreeGrafter"/>
</dbReference>
<evidence type="ECO:0000256" key="3">
    <source>
        <dbReference type="ARBA" id="ARBA00010280"/>
    </source>
</evidence>
<evidence type="ECO:0000256" key="8">
    <source>
        <dbReference type="ARBA" id="ARBA00022741"/>
    </source>
</evidence>
<keyword evidence="8 15" id="KW-0547">Nucleotide-binding</keyword>
<keyword evidence="6 15" id="KW-0963">Cytoplasm</keyword>